<dbReference type="CDD" id="cd01335">
    <property type="entry name" value="Radical_SAM"/>
    <property type="match status" value="1"/>
</dbReference>
<keyword evidence="5" id="KW-0479">Metal-binding</keyword>
<name>A0A0F9QWB9_9ZZZZ</name>
<dbReference type="SMART" id="SM00729">
    <property type="entry name" value="Elp3"/>
    <property type="match status" value="1"/>
</dbReference>
<keyword evidence="3" id="KW-0808">Transferase</keyword>
<dbReference type="PROSITE" id="PS51332">
    <property type="entry name" value="B12_BINDING"/>
    <property type="match status" value="1"/>
</dbReference>
<dbReference type="SFLD" id="SFLDS00029">
    <property type="entry name" value="Radical_SAM"/>
    <property type="match status" value="1"/>
</dbReference>
<dbReference type="InterPro" id="IPR007197">
    <property type="entry name" value="rSAM"/>
</dbReference>
<keyword evidence="7" id="KW-0411">Iron-sulfur</keyword>
<evidence type="ECO:0000256" key="1">
    <source>
        <dbReference type="ARBA" id="ARBA00001966"/>
    </source>
</evidence>
<dbReference type="PANTHER" id="PTHR43409">
    <property type="entry name" value="ANAEROBIC MAGNESIUM-PROTOPORPHYRIN IX MONOMETHYL ESTER CYCLASE-RELATED"/>
    <property type="match status" value="1"/>
</dbReference>
<dbReference type="GO" id="GO:0051539">
    <property type="term" value="F:4 iron, 4 sulfur cluster binding"/>
    <property type="evidence" value="ECO:0007669"/>
    <property type="project" value="UniProtKB-KW"/>
</dbReference>
<dbReference type="InterPro" id="IPR034466">
    <property type="entry name" value="Methyltransferase_Class_B"/>
</dbReference>
<evidence type="ECO:0000256" key="6">
    <source>
        <dbReference type="ARBA" id="ARBA00023004"/>
    </source>
</evidence>
<dbReference type="InterPro" id="IPR006638">
    <property type="entry name" value="Elp3/MiaA/NifB-like_rSAM"/>
</dbReference>
<reference evidence="10" key="1">
    <citation type="journal article" date="2015" name="Nature">
        <title>Complex archaea that bridge the gap between prokaryotes and eukaryotes.</title>
        <authorList>
            <person name="Spang A."/>
            <person name="Saw J.H."/>
            <person name="Jorgensen S.L."/>
            <person name="Zaremba-Niedzwiedzka K."/>
            <person name="Martijn J."/>
            <person name="Lind A.E."/>
            <person name="van Eijk R."/>
            <person name="Schleper C."/>
            <person name="Guy L."/>
            <person name="Ettema T.J."/>
        </authorList>
    </citation>
    <scope>NUCLEOTIDE SEQUENCE</scope>
</reference>
<organism evidence="10">
    <name type="scientific">marine sediment metagenome</name>
    <dbReference type="NCBI Taxonomy" id="412755"/>
    <lineage>
        <taxon>unclassified sequences</taxon>
        <taxon>metagenomes</taxon>
        <taxon>ecological metagenomes</taxon>
    </lineage>
</organism>
<dbReference type="SUPFAM" id="SSF102114">
    <property type="entry name" value="Radical SAM enzymes"/>
    <property type="match status" value="1"/>
</dbReference>
<dbReference type="EMBL" id="LAZR01004344">
    <property type="protein sequence ID" value="KKN09468.1"/>
    <property type="molecule type" value="Genomic_DNA"/>
</dbReference>
<dbReference type="GO" id="GO:0003824">
    <property type="term" value="F:catalytic activity"/>
    <property type="evidence" value="ECO:0007669"/>
    <property type="project" value="InterPro"/>
</dbReference>
<dbReference type="InterPro" id="IPR006158">
    <property type="entry name" value="Cobalamin-bd"/>
</dbReference>
<evidence type="ECO:0000256" key="5">
    <source>
        <dbReference type="ARBA" id="ARBA00022723"/>
    </source>
</evidence>
<dbReference type="GO" id="GO:0031419">
    <property type="term" value="F:cobalamin binding"/>
    <property type="evidence" value="ECO:0007669"/>
    <property type="project" value="InterPro"/>
</dbReference>
<evidence type="ECO:0000259" key="9">
    <source>
        <dbReference type="PROSITE" id="PS51918"/>
    </source>
</evidence>
<accession>A0A0F9QWB9</accession>
<evidence type="ECO:0000256" key="7">
    <source>
        <dbReference type="ARBA" id="ARBA00023014"/>
    </source>
</evidence>
<keyword evidence="4" id="KW-0949">S-adenosyl-L-methionine</keyword>
<evidence type="ECO:0000256" key="3">
    <source>
        <dbReference type="ARBA" id="ARBA00022679"/>
    </source>
</evidence>
<gene>
    <name evidence="10" type="ORF">LCGC14_1046330</name>
</gene>
<dbReference type="GO" id="GO:0046872">
    <property type="term" value="F:metal ion binding"/>
    <property type="evidence" value="ECO:0007669"/>
    <property type="project" value="UniProtKB-KW"/>
</dbReference>
<protein>
    <submittedName>
        <fullName evidence="10">Uncharacterized protein</fullName>
    </submittedName>
</protein>
<feature type="domain" description="Radical SAM core" evidence="9">
    <location>
        <begin position="224"/>
        <end position="455"/>
    </location>
</feature>
<dbReference type="SFLD" id="SFLDG01082">
    <property type="entry name" value="B12-binding_domain_containing"/>
    <property type="match status" value="1"/>
</dbReference>
<dbReference type="Gene3D" id="3.40.50.280">
    <property type="entry name" value="Cobalamin-binding domain"/>
    <property type="match status" value="1"/>
</dbReference>
<keyword evidence="2" id="KW-0489">Methyltransferase</keyword>
<dbReference type="Pfam" id="PF04055">
    <property type="entry name" value="Radical_SAM"/>
    <property type="match status" value="1"/>
</dbReference>
<sequence length="506" mass="59148">MKKEKFRVLLVYPNVKGSTLLPIGIASLSASLKQAGYDVKLFDTTFYDSDLPDFEKKKEQLLQVKPFERSWESKGNQRDMIVDFQIKVMEYLPDLIGISLVEDTIDQGLVLLKSIQEDCVIPVIAGGVGVNWNYRKIFMSGLVDYCCMGEGEKALIELCNMIKDRVEIYRDNIPDNIGSCVHGLDFFGQYIYFGKQAKPLDINKLPFPDYSIFPKERMTRIMQGKEFKMLQVEVDRGCPYQCTYCCAPALKKMYGKGYYRRKYHIRLLEELRYLQVKYNPDYLDINAETFLARPEHEFLAMTSILNAISIPYWCQGRPEDITEEKIKWLKWSGIADFQLGIEHGNEDFRRNWLKRKGSNKQIMKACNLLTEYEIPFTVNMILFPNLDTRETIFDGINLCREIDSEYLKTINVYHLALYKGTKLHEYYLKQGWIEENDKTNQLLSGSSTLKYIGLSKDEILGLQRTFPLYVKGDRPEEVIKIAERFDKKGEIMFEGLRQDFIRRYYS</sequence>
<evidence type="ECO:0000259" key="8">
    <source>
        <dbReference type="PROSITE" id="PS51332"/>
    </source>
</evidence>
<dbReference type="SFLD" id="SFLDG01123">
    <property type="entry name" value="methyltransferase_(Class_B)"/>
    <property type="match status" value="1"/>
</dbReference>
<dbReference type="InterPro" id="IPR051198">
    <property type="entry name" value="BchE-like"/>
</dbReference>
<keyword evidence="6" id="KW-0408">Iron</keyword>
<dbReference type="InterPro" id="IPR023404">
    <property type="entry name" value="rSAM_horseshoe"/>
</dbReference>
<dbReference type="Gene3D" id="3.80.30.20">
    <property type="entry name" value="tm_1862 like domain"/>
    <property type="match status" value="1"/>
</dbReference>
<dbReference type="InterPro" id="IPR058240">
    <property type="entry name" value="rSAM_sf"/>
</dbReference>
<evidence type="ECO:0000313" key="10">
    <source>
        <dbReference type="EMBL" id="KKN09468.1"/>
    </source>
</evidence>
<proteinExistence type="predicted"/>
<feature type="domain" description="B12-binding" evidence="8">
    <location>
        <begin position="7"/>
        <end position="169"/>
    </location>
</feature>
<dbReference type="AlphaFoldDB" id="A0A0F9QWB9"/>
<dbReference type="GO" id="GO:0005829">
    <property type="term" value="C:cytosol"/>
    <property type="evidence" value="ECO:0007669"/>
    <property type="project" value="TreeGrafter"/>
</dbReference>
<comment type="caution">
    <text evidence="10">The sequence shown here is derived from an EMBL/GenBank/DDBJ whole genome shotgun (WGS) entry which is preliminary data.</text>
</comment>
<dbReference type="PANTHER" id="PTHR43409:SF7">
    <property type="entry name" value="BLL1977 PROTEIN"/>
    <property type="match status" value="1"/>
</dbReference>
<evidence type="ECO:0000256" key="2">
    <source>
        <dbReference type="ARBA" id="ARBA00022603"/>
    </source>
</evidence>
<comment type="cofactor">
    <cofactor evidence="1">
        <name>[4Fe-4S] cluster</name>
        <dbReference type="ChEBI" id="CHEBI:49883"/>
    </cofactor>
</comment>
<dbReference type="PROSITE" id="PS51918">
    <property type="entry name" value="RADICAL_SAM"/>
    <property type="match status" value="1"/>
</dbReference>
<evidence type="ECO:0000256" key="4">
    <source>
        <dbReference type="ARBA" id="ARBA00022691"/>
    </source>
</evidence>